<dbReference type="InterPro" id="IPR017871">
    <property type="entry name" value="ABC_transporter-like_CS"/>
</dbReference>
<organism evidence="10 11">
    <name type="scientific">Vagococcus hydrophili</name>
    <dbReference type="NCBI Taxonomy" id="2714947"/>
    <lineage>
        <taxon>Bacteria</taxon>
        <taxon>Bacillati</taxon>
        <taxon>Bacillota</taxon>
        <taxon>Bacilli</taxon>
        <taxon>Lactobacillales</taxon>
        <taxon>Enterococcaceae</taxon>
        <taxon>Vagococcus</taxon>
    </lineage>
</organism>
<dbReference type="GO" id="GO:0043190">
    <property type="term" value="C:ATP-binding cassette (ABC) transporter complex"/>
    <property type="evidence" value="ECO:0007669"/>
    <property type="project" value="TreeGrafter"/>
</dbReference>
<evidence type="ECO:0000256" key="8">
    <source>
        <dbReference type="ARBA" id="ARBA00023136"/>
    </source>
</evidence>
<gene>
    <name evidence="10" type="ORF">G7082_14495</name>
</gene>
<dbReference type="AlphaFoldDB" id="A0A6G8AXL4"/>
<evidence type="ECO:0000256" key="5">
    <source>
        <dbReference type="ARBA" id="ARBA00022741"/>
    </source>
</evidence>
<protein>
    <submittedName>
        <fullName evidence="10">ATP-binding cassette domain-containing protein</fullName>
    </submittedName>
</protein>
<dbReference type="GO" id="GO:0016887">
    <property type="term" value="F:ATP hydrolysis activity"/>
    <property type="evidence" value="ECO:0007669"/>
    <property type="project" value="InterPro"/>
</dbReference>
<dbReference type="SMART" id="SM00382">
    <property type="entry name" value="AAA"/>
    <property type="match status" value="2"/>
</dbReference>
<dbReference type="PROSITE" id="PS50893">
    <property type="entry name" value="ABC_TRANSPORTER_2"/>
    <property type="match status" value="2"/>
</dbReference>
<accession>A0A6G8AXL4</accession>
<keyword evidence="4" id="KW-1003">Cell membrane</keyword>
<feature type="domain" description="ABC transporter" evidence="9">
    <location>
        <begin position="297"/>
        <end position="528"/>
    </location>
</feature>
<dbReference type="SUPFAM" id="SSF52540">
    <property type="entry name" value="P-loop containing nucleoside triphosphate hydrolases"/>
    <property type="match status" value="2"/>
</dbReference>
<dbReference type="KEGG" id="vhy:G7082_14495"/>
<evidence type="ECO:0000256" key="3">
    <source>
        <dbReference type="ARBA" id="ARBA00022448"/>
    </source>
</evidence>
<dbReference type="InterPro" id="IPR050095">
    <property type="entry name" value="ECF_ABC_transporter_ATP-bd"/>
</dbReference>
<proteinExistence type="inferred from homology"/>
<dbReference type="RefSeq" id="WP_166035908.1">
    <property type="nucleotide sequence ID" value="NZ_CP049887.1"/>
</dbReference>
<evidence type="ECO:0000313" key="10">
    <source>
        <dbReference type="EMBL" id="QIL49623.1"/>
    </source>
</evidence>
<dbReference type="Proteomes" id="UP000501747">
    <property type="component" value="Chromosome"/>
</dbReference>
<keyword evidence="3" id="KW-0813">Transport</keyword>
<keyword evidence="11" id="KW-1185">Reference proteome</keyword>
<comment type="similarity">
    <text evidence="2">Belongs to the ABC transporter superfamily.</text>
</comment>
<dbReference type="EMBL" id="CP049887">
    <property type="protein sequence ID" value="QIL49623.1"/>
    <property type="molecule type" value="Genomic_DNA"/>
</dbReference>
<dbReference type="InterPro" id="IPR003439">
    <property type="entry name" value="ABC_transporter-like_ATP-bd"/>
</dbReference>
<dbReference type="Gene3D" id="3.40.50.300">
    <property type="entry name" value="P-loop containing nucleotide triphosphate hydrolases"/>
    <property type="match status" value="2"/>
</dbReference>
<dbReference type="PROSITE" id="PS00211">
    <property type="entry name" value="ABC_TRANSPORTER_1"/>
    <property type="match status" value="2"/>
</dbReference>
<dbReference type="NCBIfam" id="NF010167">
    <property type="entry name" value="PRK13648.1"/>
    <property type="match status" value="2"/>
</dbReference>
<keyword evidence="8" id="KW-0472">Membrane</keyword>
<feature type="domain" description="ABC transporter" evidence="9">
    <location>
        <begin position="4"/>
        <end position="242"/>
    </location>
</feature>
<evidence type="ECO:0000256" key="2">
    <source>
        <dbReference type="ARBA" id="ARBA00005417"/>
    </source>
</evidence>
<dbReference type="GO" id="GO:0005524">
    <property type="term" value="F:ATP binding"/>
    <property type="evidence" value="ECO:0007669"/>
    <property type="project" value="UniProtKB-KW"/>
</dbReference>
<evidence type="ECO:0000256" key="6">
    <source>
        <dbReference type="ARBA" id="ARBA00022840"/>
    </source>
</evidence>
<name>A0A6G8AXL4_9ENTE</name>
<evidence type="ECO:0000313" key="11">
    <source>
        <dbReference type="Proteomes" id="UP000501747"/>
    </source>
</evidence>
<evidence type="ECO:0000256" key="7">
    <source>
        <dbReference type="ARBA" id="ARBA00022967"/>
    </source>
</evidence>
<keyword evidence="5" id="KW-0547">Nucleotide-binding</keyword>
<evidence type="ECO:0000256" key="4">
    <source>
        <dbReference type="ARBA" id="ARBA00022475"/>
    </source>
</evidence>
<keyword evidence="7" id="KW-1278">Translocase</keyword>
<dbReference type="Pfam" id="PF00005">
    <property type="entry name" value="ABC_tran"/>
    <property type="match status" value="2"/>
</dbReference>
<dbReference type="PANTHER" id="PTHR43553">
    <property type="entry name" value="HEAVY METAL TRANSPORTER"/>
    <property type="match status" value="1"/>
</dbReference>
<comment type="subcellular location">
    <subcellularLocation>
        <location evidence="1">Cell membrane</location>
        <topology evidence="1">Peripheral membrane protein</topology>
    </subcellularLocation>
</comment>
<keyword evidence="6 10" id="KW-0067">ATP-binding</keyword>
<reference evidence="10 11" key="1">
    <citation type="submission" date="2020-03" db="EMBL/GenBank/DDBJ databases">
        <title>Vagococcus sp. nov., isolated from beetles.</title>
        <authorList>
            <person name="Hyun D.-W."/>
            <person name="Bae J.-W."/>
        </authorList>
    </citation>
    <scope>NUCLEOTIDE SEQUENCE [LARGE SCALE GENOMIC DNA]</scope>
    <source>
        <strain evidence="10 11">HDW17B</strain>
    </source>
</reference>
<dbReference type="InterPro" id="IPR027417">
    <property type="entry name" value="P-loop_NTPase"/>
</dbReference>
<dbReference type="CDD" id="cd03225">
    <property type="entry name" value="ABC_cobalt_CbiO_domain1"/>
    <property type="match status" value="2"/>
</dbReference>
<dbReference type="PANTHER" id="PTHR43553:SF24">
    <property type="entry name" value="ENERGY-COUPLING FACTOR TRANSPORTER ATP-BINDING PROTEIN ECFA1"/>
    <property type="match status" value="1"/>
</dbReference>
<evidence type="ECO:0000259" key="9">
    <source>
        <dbReference type="PROSITE" id="PS50893"/>
    </source>
</evidence>
<dbReference type="InterPro" id="IPR003593">
    <property type="entry name" value="AAA+_ATPase"/>
</dbReference>
<dbReference type="InterPro" id="IPR015856">
    <property type="entry name" value="ABC_transpr_CbiO/EcfA_su"/>
</dbReference>
<evidence type="ECO:0000256" key="1">
    <source>
        <dbReference type="ARBA" id="ARBA00004202"/>
    </source>
</evidence>
<sequence length="558" mass="62413">MDILRMENVGFRYDQASQNVLENITFNVKKGDFVVVMGASGSGKSTLLRLLKEELKPHGKMTGTIYFNDRLITELSDEEAASKIGYVMQDPEAQIVTDKVWSELAFGLENLGLPREIIRSRIGEMANYFGIHHWYHKDVSELSGGQKQLLNLAAVLVMQPEIVILDEPTAQLDPIASLDFLRTISRINKELNTTIIIAEHDLEEVFGTADQLLLLKKGESAILGSPVELIETLIKTKEGEENLPSAIRLHRLYQLKTSYPLTISEGIRQMNTFFESRNVSAFNTVENEGVVEKNPVISLNQVAFKYSRLDTDILYDVSLDINQGEIFTILGGNGSGKSTLLKVMSGLVNPYQGKILLNGKKLKGKNKNYGHEIAYLPQQPAAMFVKETVKDDYQGFLEAMKIQQVDEKIEEVVNSLSIDHLMDQHPFDLSGGELQLVALGKTLLLQPDILFLDEPTKGVDTKNKKKIGKILKSLSKSGKTIIIVTHDMAFSASIADRCGLFFDKQMISISDPETFFSSNYFYTTPTNKIVKNYLPKVVTVEQAKEQWCSFEKGNEANG</sequence>
<dbReference type="GO" id="GO:0042626">
    <property type="term" value="F:ATPase-coupled transmembrane transporter activity"/>
    <property type="evidence" value="ECO:0007669"/>
    <property type="project" value="TreeGrafter"/>
</dbReference>